<dbReference type="PROSITE" id="PS51186">
    <property type="entry name" value="GNAT"/>
    <property type="match status" value="1"/>
</dbReference>
<dbReference type="InterPro" id="IPR050832">
    <property type="entry name" value="Bact_Acetyltransf"/>
</dbReference>
<comment type="caution">
    <text evidence="5">The sequence shown here is derived from an EMBL/GenBank/DDBJ whole genome shotgun (WGS) entry which is preliminary data.</text>
</comment>
<feature type="chain" id="PRO_5001906136" evidence="3">
    <location>
        <begin position="26"/>
        <end position="172"/>
    </location>
</feature>
<dbReference type="PANTHER" id="PTHR43877">
    <property type="entry name" value="AMINOALKYLPHOSPHONATE N-ACETYLTRANSFERASE-RELATED-RELATED"/>
    <property type="match status" value="1"/>
</dbReference>
<evidence type="ECO:0000256" key="2">
    <source>
        <dbReference type="ARBA" id="ARBA00023315"/>
    </source>
</evidence>
<feature type="signal peptide" evidence="3">
    <location>
        <begin position="1"/>
        <end position="25"/>
    </location>
</feature>
<dbReference type="RefSeq" id="WP_035378899.1">
    <property type="nucleotide sequence ID" value="NZ_JACAOJ010000001.1"/>
</dbReference>
<dbReference type="InterPro" id="IPR016181">
    <property type="entry name" value="Acyl_CoA_acyltransferase"/>
</dbReference>
<dbReference type="Pfam" id="PF00583">
    <property type="entry name" value="Acetyltransf_1"/>
    <property type="match status" value="1"/>
</dbReference>
<keyword evidence="1 5" id="KW-0808">Transferase</keyword>
<dbReference type="CDD" id="cd04301">
    <property type="entry name" value="NAT_SF"/>
    <property type="match status" value="1"/>
</dbReference>
<keyword evidence="6" id="KW-1185">Reference proteome</keyword>
<name>A0A094ZQB7_9PROT</name>
<feature type="domain" description="N-acetyltransferase" evidence="4">
    <location>
        <begin position="8"/>
        <end position="162"/>
    </location>
</feature>
<proteinExistence type="predicted"/>
<keyword evidence="2" id="KW-0012">Acyltransferase</keyword>
<evidence type="ECO:0000256" key="1">
    <source>
        <dbReference type="ARBA" id="ARBA00022679"/>
    </source>
</evidence>
<reference evidence="5 6" key="1">
    <citation type="submission" date="2014-06" db="EMBL/GenBank/DDBJ databases">
        <title>Functional and comparative genomic analyses of the Drosophila gut microbiota identify candidate symbiosis factors.</title>
        <authorList>
            <person name="Newell P.D."/>
            <person name="Chaston J.M."/>
            <person name="Douglas A.E."/>
        </authorList>
    </citation>
    <scope>NUCLEOTIDE SEQUENCE [LARGE SCALE GENOMIC DNA]</scope>
    <source>
        <strain evidence="5 6">DmCS_006</strain>
    </source>
</reference>
<dbReference type="SUPFAM" id="SSF55729">
    <property type="entry name" value="Acyl-CoA N-acyltransferases (Nat)"/>
    <property type="match status" value="1"/>
</dbReference>
<evidence type="ECO:0000313" key="5">
    <source>
        <dbReference type="EMBL" id="KGB24421.1"/>
    </source>
</evidence>
<dbReference type="InterPro" id="IPR000182">
    <property type="entry name" value="GNAT_dom"/>
</dbReference>
<gene>
    <name evidence="5" type="ORF">AtDm6_1129</name>
</gene>
<sequence>MTLFSANTIWCPMMPADLAATVALAATVHTDYPEDNEIFTERLALAPQGCWVLSGSEGVMGYMLSHPWRGSISPPLNTLLGSLPVPADRWYIHDLVLAERARGQGAAQKAIALAEDAARRLGVPLLSLTSTRHAQTFWRKQGFAPEAISEAERAVLASYDAEASLLSRPVSP</sequence>
<dbReference type="Gene3D" id="3.40.630.30">
    <property type="match status" value="1"/>
</dbReference>
<dbReference type="Proteomes" id="UP000029448">
    <property type="component" value="Unassembled WGS sequence"/>
</dbReference>
<dbReference type="PANTHER" id="PTHR43877:SF2">
    <property type="entry name" value="AMINOALKYLPHOSPHONATE N-ACETYLTRANSFERASE-RELATED"/>
    <property type="match status" value="1"/>
</dbReference>
<evidence type="ECO:0000259" key="4">
    <source>
        <dbReference type="PROSITE" id="PS51186"/>
    </source>
</evidence>
<keyword evidence="3" id="KW-0732">Signal</keyword>
<dbReference type="PATRIC" id="fig|104102.7.peg.1121"/>
<evidence type="ECO:0000256" key="3">
    <source>
        <dbReference type="SAM" id="SignalP"/>
    </source>
</evidence>
<accession>A0A094ZQB7</accession>
<organism evidence="5 6">
    <name type="scientific">Acetobacter tropicalis</name>
    <dbReference type="NCBI Taxonomy" id="104102"/>
    <lineage>
        <taxon>Bacteria</taxon>
        <taxon>Pseudomonadati</taxon>
        <taxon>Pseudomonadota</taxon>
        <taxon>Alphaproteobacteria</taxon>
        <taxon>Acetobacterales</taxon>
        <taxon>Acetobacteraceae</taxon>
        <taxon>Acetobacter</taxon>
    </lineage>
</organism>
<dbReference type="AlphaFoldDB" id="A0A094ZQB7"/>
<dbReference type="GeneID" id="89478165"/>
<protein>
    <submittedName>
        <fullName evidence="5">GCN5-related N-acetyltransferase</fullName>
    </submittedName>
</protein>
<dbReference type="STRING" id="104102.AtDm6_1129"/>
<dbReference type="GO" id="GO:0016747">
    <property type="term" value="F:acyltransferase activity, transferring groups other than amino-acyl groups"/>
    <property type="evidence" value="ECO:0007669"/>
    <property type="project" value="InterPro"/>
</dbReference>
<dbReference type="EMBL" id="JOKM01000038">
    <property type="protein sequence ID" value="KGB24421.1"/>
    <property type="molecule type" value="Genomic_DNA"/>
</dbReference>
<evidence type="ECO:0000313" key="6">
    <source>
        <dbReference type="Proteomes" id="UP000029448"/>
    </source>
</evidence>